<dbReference type="SUPFAM" id="SSF53474">
    <property type="entry name" value="alpha/beta-Hydrolases"/>
    <property type="match status" value="1"/>
</dbReference>
<dbReference type="InterPro" id="IPR029058">
    <property type="entry name" value="AB_hydrolase_fold"/>
</dbReference>
<evidence type="ECO:0000259" key="1">
    <source>
        <dbReference type="Pfam" id="PF12146"/>
    </source>
</evidence>
<evidence type="ECO:0000313" key="3">
    <source>
        <dbReference type="Proteomes" id="UP000247345"/>
    </source>
</evidence>
<sequence length="265" mass="29113">MIKYSLILSVLLLFSCKNKPTTPTNVVSENKTIQEETKPNLEKETITFPSKDSLPITADIYKIKETPITVLLCHQAGYSRGEYKDTAIELNKLGYSVMAIDQRSGNTVNTIDNQTAIAAKTKGLGLTYLDARQDIEAAIDYVYQQNGGKQILLVGSSYSSSLALLMGENNSKIKAVAAFSPGEYFKGIDINKAISTYTKPVFVTSSKSESAGVTTLVNKIKPIYVTHFIPEVKGIHGSRALWKTTEGNETYWASFNDFLSSLKAQ</sequence>
<dbReference type="InterPro" id="IPR022742">
    <property type="entry name" value="Hydrolase_4"/>
</dbReference>
<dbReference type="Gene3D" id="3.40.50.1820">
    <property type="entry name" value="alpha/beta hydrolase"/>
    <property type="match status" value="1"/>
</dbReference>
<dbReference type="AlphaFoldDB" id="A0A2P6C753"/>
<gene>
    <name evidence="2" type="ORF">BTO14_11920</name>
</gene>
<keyword evidence="3" id="KW-1185">Reference proteome</keyword>
<dbReference type="EMBL" id="MSCK01000002">
    <property type="protein sequence ID" value="PQJ68750.1"/>
    <property type="molecule type" value="Genomic_DNA"/>
</dbReference>
<dbReference type="Proteomes" id="UP000247345">
    <property type="component" value="Unassembled WGS sequence"/>
</dbReference>
<reference evidence="2 3" key="1">
    <citation type="submission" date="2016-12" db="EMBL/GenBank/DDBJ databases">
        <title>Trade-off between light-utilization and light-protection in marine flavobacteria.</title>
        <authorList>
            <person name="Kumagai Y."/>
            <person name="Yoshizawa S."/>
            <person name="Kogure K."/>
            <person name="Iwasaki W."/>
        </authorList>
    </citation>
    <scope>NUCLEOTIDE SEQUENCE [LARGE SCALE GENOMIC DNA]</scope>
    <source>
        <strain evidence="2 3">KCTC 12100</strain>
    </source>
</reference>
<evidence type="ECO:0000313" key="2">
    <source>
        <dbReference type="EMBL" id="PQJ68750.1"/>
    </source>
</evidence>
<dbReference type="OrthoDB" id="63241at2"/>
<dbReference type="PROSITE" id="PS51257">
    <property type="entry name" value="PROKAR_LIPOPROTEIN"/>
    <property type="match status" value="1"/>
</dbReference>
<proteinExistence type="predicted"/>
<organism evidence="2 3">
    <name type="scientific">Polaribacter butkevichii</name>
    <dbReference type="NCBI Taxonomy" id="218490"/>
    <lineage>
        <taxon>Bacteria</taxon>
        <taxon>Pseudomonadati</taxon>
        <taxon>Bacteroidota</taxon>
        <taxon>Flavobacteriia</taxon>
        <taxon>Flavobacteriales</taxon>
        <taxon>Flavobacteriaceae</taxon>
    </lineage>
</organism>
<feature type="domain" description="Serine aminopeptidase S33" evidence="1">
    <location>
        <begin position="69"/>
        <end position="196"/>
    </location>
</feature>
<name>A0A2P6C753_9FLAO</name>
<protein>
    <recommendedName>
        <fullName evidence="1">Serine aminopeptidase S33 domain-containing protein</fullName>
    </recommendedName>
</protein>
<dbReference type="Pfam" id="PF12146">
    <property type="entry name" value="Hydrolase_4"/>
    <property type="match status" value="1"/>
</dbReference>
<comment type="caution">
    <text evidence="2">The sequence shown here is derived from an EMBL/GenBank/DDBJ whole genome shotgun (WGS) entry which is preliminary data.</text>
</comment>
<accession>A0A2P6C753</accession>
<dbReference type="RefSeq" id="WP_105049692.1">
    <property type="nucleotide sequence ID" value="NZ_CP150661.1"/>
</dbReference>